<comment type="caution">
    <text evidence="3">The sequence shown here is derived from an EMBL/GenBank/DDBJ whole genome shotgun (WGS) entry which is preliminary data.</text>
</comment>
<feature type="chain" id="PRO_5021448617" description="Glycosyl hydrolase" evidence="2">
    <location>
        <begin position="25"/>
        <end position="136"/>
    </location>
</feature>
<name>A0A4Y8RSU7_9HYPH</name>
<accession>A0A4Y8RSU7</accession>
<evidence type="ECO:0000313" key="3">
    <source>
        <dbReference type="EMBL" id="TFF27389.1"/>
    </source>
</evidence>
<organism evidence="3 4">
    <name type="scientific">Jiella endophytica</name>
    <dbReference type="NCBI Taxonomy" id="2558362"/>
    <lineage>
        <taxon>Bacteria</taxon>
        <taxon>Pseudomonadati</taxon>
        <taxon>Pseudomonadota</taxon>
        <taxon>Alphaproteobacteria</taxon>
        <taxon>Hyphomicrobiales</taxon>
        <taxon>Aurantimonadaceae</taxon>
        <taxon>Jiella</taxon>
    </lineage>
</organism>
<feature type="compositionally biased region" description="Low complexity" evidence="1">
    <location>
        <begin position="94"/>
        <end position="118"/>
    </location>
</feature>
<dbReference type="RefSeq" id="WP_134759952.1">
    <property type="nucleotide sequence ID" value="NZ_SOZD01000001.1"/>
</dbReference>
<feature type="compositionally biased region" description="Low complexity" evidence="1">
    <location>
        <begin position="57"/>
        <end position="69"/>
    </location>
</feature>
<reference evidence="3 4" key="1">
    <citation type="submission" date="2019-03" db="EMBL/GenBank/DDBJ databases">
        <title>Jiella endophytica sp. nov., a novel endophytic bacterium isolated from root of Ficus microcarpa Linn. f.</title>
        <authorList>
            <person name="Tuo L."/>
        </authorList>
    </citation>
    <scope>NUCLEOTIDE SEQUENCE [LARGE SCALE GENOMIC DNA]</scope>
    <source>
        <strain evidence="3 4">CBS5Q-3</strain>
    </source>
</reference>
<feature type="region of interest" description="Disordered" evidence="1">
    <location>
        <begin position="40"/>
        <end position="122"/>
    </location>
</feature>
<evidence type="ECO:0000256" key="1">
    <source>
        <dbReference type="SAM" id="MobiDB-lite"/>
    </source>
</evidence>
<evidence type="ECO:0000313" key="4">
    <source>
        <dbReference type="Proteomes" id="UP000298179"/>
    </source>
</evidence>
<sequence>MRAMTFILCAAAVTTLAGAVPASAGTCTVLKRSELERNPSLAAKMQASGSRSEIEAGDGTVTGSTTTGTTAGGNGMSTSVTAGNGQVTTSNSVAGSTTTQTTSGTGAAAMASSTGPSGRTTVTASDGHCYVIENEE</sequence>
<dbReference type="Proteomes" id="UP000298179">
    <property type="component" value="Unassembled WGS sequence"/>
</dbReference>
<evidence type="ECO:0000256" key="2">
    <source>
        <dbReference type="SAM" id="SignalP"/>
    </source>
</evidence>
<dbReference type="AlphaFoldDB" id="A0A4Y8RSU7"/>
<evidence type="ECO:0008006" key="5">
    <source>
        <dbReference type="Google" id="ProtNLM"/>
    </source>
</evidence>
<feature type="signal peptide" evidence="2">
    <location>
        <begin position="1"/>
        <end position="24"/>
    </location>
</feature>
<keyword evidence="4" id="KW-1185">Reference proteome</keyword>
<gene>
    <name evidence="3" type="ORF">E3C22_02725</name>
</gene>
<keyword evidence="2" id="KW-0732">Signal</keyword>
<proteinExistence type="predicted"/>
<protein>
    <recommendedName>
        <fullName evidence="5">Glycosyl hydrolase</fullName>
    </recommendedName>
</protein>
<dbReference type="EMBL" id="SOZD01000001">
    <property type="protein sequence ID" value="TFF27389.1"/>
    <property type="molecule type" value="Genomic_DNA"/>
</dbReference>
<feature type="compositionally biased region" description="Polar residues" evidence="1">
    <location>
        <begin position="80"/>
        <end position="93"/>
    </location>
</feature>